<proteinExistence type="predicted"/>
<name>A0A1F5SBC1_9BACT</name>
<reference evidence="1 2" key="1">
    <citation type="journal article" date="2016" name="Nat. Commun.">
        <title>Thousands of microbial genomes shed light on interconnected biogeochemical processes in an aquifer system.</title>
        <authorList>
            <person name="Anantharaman K."/>
            <person name="Brown C.T."/>
            <person name="Hug L.A."/>
            <person name="Sharon I."/>
            <person name="Castelle C.J."/>
            <person name="Probst A.J."/>
            <person name="Thomas B.C."/>
            <person name="Singh A."/>
            <person name="Wilkins M.J."/>
            <person name="Karaoz U."/>
            <person name="Brodie E.L."/>
            <person name="Williams K.H."/>
            <person name="Hubbard S.S."/>
            <person name="Banfield J.F."/>
        </authorList>
    </citation>
    <scope>NUCLEOTIDE SEQUENCE [LARGE SCALE GENOMIC DNA]</scope>
</reference>
<accession>A0A1F5SBC1</accession>
<organism evidence="1 2">
    <name type="scientific">Candidatus Falkowbacteria bacterium RIFCSPLOWO2_02_FULL_45_21</name>
    <dbReference type="NCBI Taxonomy" id="1797989"/>
    <lineage>
        <taxon>Bacteria</taxon>
        <taxon>Candidatus Falkowiibacteriota</taxon>
    </lineage>
</organism>
<evidence type="ECO:0000313" key="2">
    <source>
        <dbReference type="Proteomes" id="UP000178783"/>
    </source>
</evidence>
<dbReference type="AlphaFoldDB" id="A0A1F5SBC1"/>
<gene>
    <name evidence="1" type="ORF">A3H66_02425</name>
</gene>
<comment type="caution">
    <text evidence="1">The sequence shown here is derived from an EMBL/GenBank/DDBJ whole genome shotgun (WGS) entry which is preliminary data.</text>
</comment>
<evidence type="ECO:0000313" key="1">
    <source>
        <dbReference type="EMBL" id="OGF23862.1"/>
    </source>
</evidence>
<dbReference type="Proteomes" id="UP000178783">
    <property type="component" value="Unassembled WGS sequence"/>
</dbReference>
<dbReference type="EMBL" id="MFFW01000048">
    <property type="protein sequence ID" value="OGF23862.1"/>
    <property type="molecule type" value="Genomic_DNA"/>
</dbReference>
<sequence length="66" mass="7981">MADYRSGRARPDNFEIFQARFMALRETLKEKITPVTKQVIRQLLNNKLKIFLPQKDFNKKQYQFFA</sequence>
<dbReference type="STRING" id="1797989.A3H66_02425"/>
<protein>
    <submittedName>
        <fullName evidence="1">Uncharacterized protein</fullName>
    </submittedName>
</protein>